<keyword evidence="3" id="KW-1185">Reference proteome</keyword>
<dbReference type="EMBL" id="CM029043">
    <property type="protein sequence ID" value="KAG2609416.1"/>
    <property type="molecule type" value="Genomic_DNA"/>
</dbReference>
<proteinExistence type="predicted"/>
<dbReference type="Pfam" id="PF03478">
    <property type="entry name" value="Beta-prop_KIB1-4"/>
    <property type="match status" value="1"/>
</dbReference>
<evidence type="ECO:0000259" key="1">
    <source>
        <dbReference type="Pfam" id="PF03478"/>
    </source>
</evidence>
<protein>
    <recommendedName>
        <fullName evidence="1">KIB1-4 beta-propeller domain-containing protein</fullName>
    </recommendedName>
</protein>
<dbReference type="PANTHER" id="PTHR33127:SF97">
    <property type="entry name" value="OS08G0448300 PROTEIN"/>
    <property type="match status" value="1"/>
</dbReference>
<dbReference type="PANTHER" id="PTHR33127">
    <property type="entry name" value="TRANSMEMBRANE PROTEIN"/>
    <property type="match status" value="1"/>
</dbReference>
<evidence type="ECO:0000313" key="2">
    <source>
        <dbReference type="EMBL" id="KAG2609416.1"/>
    </source>
</evidence>
<accession>A0A8T0TKY4</accession>
<feature type="domain" description="KIB1-4 beta-propeller" evidence="1">
    <location>
        <begin position="45"/>
        <end position="263"/>
    </location>
</feature>
<dbReference type="InterPro" id="IPR011043">
    <property type="entry name" value="Gal_Oxase/kelch_b-propeller"/>
</dbReference>
<name>A0A8T0TKY4_PANVG</name>
<gene>
    <name evidence="2" type="ORF">PVAP13_4KG039516</name>
</gene>
<comment type="caution">
    <text evidence="2">The sequence shown here is derived from an EMBL/GenBank/DDBJ whole genome shotgun (WGS) entry which is preliminary data.</text>
</comment>
<dbReference type="AlphaFoldDB" id="A0A8T0TKY4"/>
<organism evidence="2 3">
    <name type="scientific">Panicum virgatum</name>
    <name type="common">Blackwell switchgrass</name>
    <dbReference type="NCBI Taxonomy" id="38727"/>
    <lineage>
        <taxon>Eukaryota</taxon>
        <taxon>Viridiplantae</taxon>
        <taxon>Streptophyta</taxon>
        <taxon>Embryophyta</taxon>
        <taxon>Tracheophyta</taxon>
        <taxon>Spermatophyta</taxon>
        <taxon>Magnoliopsida</taxon>
        <taxon>Liliopsida</taxon>
        <taxon>Poales</taxon>
        <taxon>Poaceae</taxon>
        <taxon>PACMAD clade</taxon>
        <taxon>Panicoideae</taxon>
        <taxon>Panicodae</taxon>
        <taxon>Paniceae</taxon>
        <taxon>Panicinae</taxon>
        <taxon>Panicum</taxon>
        <taxon>Panicum sect. Hiantes</taxon>
    </lineage>
</organism>
<evidence type="ECO:0000313" key="3">
    <source>
        <dbReference type="Proteomes" id="UP000823388"/>
    </source>
</evidence>
<reference evidence="2 3" key="1">
    <citation type="submission" date="2020-05" db="EMBL/GenBank/DDBJ databases">
        <title>WGS assembly of Panicum virgatum.</title>
        <authorList>
            <person name="Lovell J.T."/>
            <person name="Jenkins J."/>
            <person name="Shu S."/>
            <person name="Juenger T.E."/>
            <person name="Schmutz J."/>
        </authorList>
    </citation>
    <scope>NUCLEOTIDE SEQUENCE [LARGE SCALE GENOMIC DNA]</scope>
    <source>
        <strain evidence="3">cv. AP13</strain>
    </source>
</reference>
<dbReference type="SUPFAM" id="SSF50965">
    <property type="entry name" value="Galactose oxidase, central domain"/>
    <property type="match status" value="1"/>
</dbReference>
<dbReference type="Proteomes" id="UP000823388">
    <property type="component" value="Chromosome 4K"/>
</dbReference>
<sequence length="303" mass="34378">MLMTICSNSGDRYRLFDPMTAKDYDLNCQGKGLFHGDSKLVVFFSKCGWVLITEGTDRVIALNPFARSAFDLPPMGLSVFHGVSFSSPPPHPDSTVLMFSKLRHGSQVEVLVWRAGEDDWTQLRFDLGPDTKFKVTYSNPVFLDGRFYCLGSRGNLAVFDPADSEWRVLDAPECIYDDDDLRTSDSRGHLAEFRGELVAAFVPQHEAPVEMFRLDRSEMAWAKVERLDDAAMFVDNWGAVIVPQPEDSLCNRVYLPKFAWSEDGDGSKVSAYYDLVSRRYYPKFYGLMEPMNSIWIQPKASRA</sequence>
<dbReference type="InterPro" id="IPR005174">
    <property type="entry name" value="KIB1-4_b-propeller"/>
</dbReference>